<evidence type="ECO:0000313" key="2">
    <source>
        <dbReference type="EMBL" id="KNZ50520.1"/>
    </source>
</evidence>
<dbReference type="EMBL" id="LAVV01009477">
    <property type="protein sequence ID" value="KNZ50520.1"/>
    <property type="molecule type" value="Genomic_DNA"/>
</dbReference>
<dbReference type="Proteomes" id="UP000037035">
    <property type="component" value="Unassembled WGS sequence"/>
</dbReference>
<evidence type="ECO:0000313" key="3">
    <source>
        <dbReference type="Proteomes" id="UP000037035"/>
    </source>
</evidence>
<organism evidence="2 3">
    <name type="scientific">Puccinia sorghi</name>
    <dbReference type="NCBI Taxonomy" id="27349"/>
    <lineage>
        <taxon>Eukaryota</taxon>
        <taxon>Fungi</taxon>
        <taxon>Dikarya</taxon>
        <taxon>Basidiomycota</taxon>
        <taxon>Pucciniomycotina</taxon>
        <taxon>Pucciniomycetes</taxon>
        <taxon>Pucciniales</taxon>
        <taxon>Pucciniaceae</taxon>
        <taxon>Puccinia</taxon>
    </lineage>
</organism>
<dbReference type="OrthoDB" id="2504515at2759"/>
<feature type="region of interest" description="Disordered" evidence="1">
    <location>
        <begin position="107"/>
        <end position="130"/>
    </location>
</feature>
<evidence type="ECO:0000256" key="1">
    <source>
        <dbReference type="SAM" id="MobiDB-lite"/>
    </source>
</evidence>
<reference evidence="2 3" key="1">
    <citation type="submission" date="2015-08" db="EMBL/GenBank/DDBJ databases">
        <title>Next Generation Sequencing and Analysis of the Genome of Puccinia sorghi L Schw, the Causal Agent of Maize Common Rust.</title>
        <authorList>
            <person name="Rochi L."/>
            <person name="Burguener G."/>
            <person name="Darino M."/>
            <person name="Turjanski A."/>
            <person name="Kreff E."/>
            <person name="Dieguez M.J."/>
            <person name="Sacco F."/>
        </authorList>
    </citation>
    <scope>NUCLEOTIDE SEQUENCE [LARGE SCALE GENOMIC DNA]</scope>
    <source>
        <strain evidence="2 3">RO10H11247</strain>
    </source>
</reference>
<sequence>MAAVGLVIGTPGDLSDSLAAEIILHKIPNDYAAIKAVLHGRRPLTVDFIKEALDNKRQEASSSVSASAPTIKQESAYRAAKNWPTFKPGWHNPETKHLIEEFRKVKRKQLKPTPAAQPAVESTHDRDSDSSIQTTAGALISIKHALLAGGALGEDHCFLDSGASHHMFRDRLADKNFLKSAGEGFVYIKAKDGTPIKLKCLHVPKLATTLLSLGRFYERGCDIVRTSSNSFDIACKDSVLLSGAVEGRVWSAKIHVTSENPQDTPILRH</sequence>
<comment type="caution">
    <text evidence="2">The sequence shown here is derived from an EMBL/GenBank/DDBJ whole genome shotgun (WGS) entry which is preliminary data.</text>
</comment>
<name>A0A0L6URQ7_9BASI</name>
<protein>
    <submittedName>
        <fullName evidence="2">Uncharacterized protein</fullName>
    </submittedName>
</protein>
<keyword evidence="3" id="KW-1185">Reference proteome</keyword>
<dbReference type="VEuPathDB" id="FungiDB:VP01_4378g3"/>
<accession>A0A0L6URQ7</accession>
<proteinExistence type="predicted"/>
<dbReference type="AlphaFoldDB" id="A0A0L6URQ7"/>
<gene>
    <name evidence="2" type="ORF">VP01_4378g3</name>
</gene>